<comment type="caution">
    <text evidence="3">The sequence shown here is derived from an EMBL/GenBank/DDBJ whole genome shotgun (WGS) entry which is preliminary data.</text>
</comment>
<feature type="region of interest" description="Disordered" evidence="1">
    <location>
        <begin position="1"/>
        <end position="22"/>
    </location>
</feature>
<feature type="compositionally biased region" description="Basic residues" evidence="1">
    <location>
        <begin position="12"/>
        <end position="22"/>
    </location>
</feature>
<name>A0A426XMT8_ENSVE</name>
<keyword evidence="2" id="KW-0472">Membrane</keyword>
<dbReference type="Proteomes" id="UP000287651">
    <property type="component" value="Unassembled WGS sequence"/>
</dbReference>
<proteinExistence type="predicted"/>
<reference evidence="3 4" key="1">
    <citation type="journal article" date="2014" name="Agronomy (Basel)">
        <title>A Draft Genome Sequence for Ensete ventricosum, the Drought-Tolerant Tree Against Hunger.</title>
        <authorList>
            <person name="Harrison J."/>
            <person name="Moore K.A."/>
            <person name="Paszkiewicz K."/>
            <person name="Jones T."/>
            <person name="Grant M."/>
            <person name="Ambacheew D."/>
            <person name="Muzemil S."/>
            <person name="Studholme D.J."/>
        </authorList>
    </citation>
    <scope>NUCLEOTIDE SEQUENCE [LARGE SCALE GENOMIC DNA]</scope>
</reference>
<feature type="compositionally biased region" description="Gly residues" evidence="1">
    <location>
        <begin position="1"/>
        <end position="11"/>
    </location>
</feature>
<evidence type="ECO:0000256" key="1">
    <source>
        <dbReference type="SAM" id="MobiDB-lite"/>
    </source>
</evidence>
<keyword evidence="2" id="KW-1133">Transmembrane helix</keyword>
<feature type="transmembrane region" description="Helical" evidence="2">
    <location>
        <begin position="84"/>
        <end position="104"/>
    </location>
</feature>
<evidence type="ECO:0000313" key="3">
    <source>
        <dbReference type="EMBL" id="RRT40752.1"/>
    </source>
</evidence>
<dbReference type="EMBL" id="AMZH03019138">
    <property type="protein sequence ID" value="RRT40752.1"/>
    <property type="molecule type" value="Genomic_DNA"/>
</dbReference>
<sequence>MKKASDGGGRSCGRRHHGRRKLQTCPSVAEDAMVLFLDGGRSCTPKQRRSCASSAKLVAEEASTVEVATALGFKARGRARGRELGFATIVILCEAVLLMLSLHFRSQLRPGSGMCGCVA</sequence>
<dbReference type="AlphaFoldDB" id="A0A426XMT8"/>
<organism evidence="3 4">
    <name type="scientific">Ensete ventricosum</name>
    <name type="common">Abyssinian banana</name>
    <name type="synonym">Musa ensete</name>
    <dbReference type="NCBI Taxonomy" id="4639"/>
    <lineage>
        <taxon>Eukaryota</taxon>
        <taxon>Viridiplantae</taxon>
        <taxon>Streptophyta</taxon>
        <taxon>Embryophyta</taxon>
        <taxon>Tracheophyta</taxon>
        <taxon>Spermatophyta</taxon>
        <taxon>Magnoliopsida</taxon>
        <taxon>Liliopsida</taxon>
        <taxon>Zingiberales</taxon>
        <taxon>Musaceae</taxon>
        <taxon>Ensete</taxon>
    </lineage>
</organism>
<evidence type="ECO:0000313" key="4">
    <source>
        <dbReference type="Proteomes" id="UP000287651"/>
    </source>
</evidence>
<gene>
    <name evidence="3" type="ORF">B296_00031031</name>
</gene>
<protein>
    <submittedName>
        <fullName evidence="3">Uncharacterized protein</fullName>
    </submittedName>
</protein>
<evidence type="ECO:0000256" key="2">
    <source>
        <dbReference type="SAM" id="Phobius"/>
    </source>
</evidence>
<accession>A0A426XMT8</accession>
<keyword evidence="2" id="KW-0812">Transmembrane</keyword>